<dbReference type="RefSeq" id="WP_132215526.1">
    <property type="nucleotide sequence ID" value="NZ_SLWN01000021.1"/>
</dbReference>
<gene>
    <name evidence="1" type="ORF">EV652_12122</name>
</gene>
<keyword evidence="2" id="KW-1185">Reference proteome</keyword>
<sequence>MGVLLAFAIFWDTERIARATGEAFAQDILVYPWQLVAVTVYSEKRLELAVPGVTESELRPDSAYHFRYTGLRLLEGTHDRYVLLGENGGNIVVLKDEQGLRFEFSR</sequence>
<comment type="caution">
    <text evidence="1">The sequence shown here is derived from an EMBL/GenBank/DDBJ whole genome shotgun (WGS) entry which is preliminary data.</text>
</comment>
<protein>
    <submittedName>
        <fullName evidence="1">Uncharacterized protein</fullName>
    </submittedName>
</protein>
<name>A0A4R2GWU1_9ACTN</name>
<evidence type="ECO:0000313" key="1">
    <source>
        <dbReference type="EMBL" id="TCO15649.1"/>
    </source>
</evidence>
<dbReference type="OrthoDB" id="4350047at2"/>
<dbReference type="Proteomes" id="UP000294508">
    <property type="component" value="Unassembled WGS sequence"/>
</dbReference>
<evidence type="ECO:0000313" key="2">
    <source>
        <dbReference type="Proteomes" id="UP000294508"/>
    </source>
</evidence>
<reference evidence="1 2" key="1">
    <citation type="journal article" date="2015" name="Stand. Genomic Sci.">
        <title>Genomic Encyclopedia of Bacterial and Archaeal Type Strains, Phase III: the genomes of soil and plant-associated and newly described type strains.</title>
        <authorList>
            <person name="Whitman W.B."/>
            <person name="Woyke T."/>
            <person name="Klenk H.P."/>
            <person name="Zhou Y."/>
            <person name="Lilburn T.G."/>
            <person name="Beck B.J."/>
            <person name="De Vos P."/>
            <person name="Vandamme P."/>
            <person name="Eisen J.A."/>
            <person name="Garrity G."/>
            <person name="Hugenholtz P."/>
            <person name="Kyrpides N.C."/>
        </authorList>
    </citation>
    <scope>NUCLEOTIDE SEQUENCE [LARGE SCALE GENOMIC DNA]</scope>
    <source>
        <strain evidence="1 2">VKM Ac-2572</strain>
    </source>
</reference>
<dbReference type="EMBL" id="SLWN01000021">
    <property type="protein sequence ID" value="TCO15649.1"/>
    <property type="molecule type" value="Genomic_DNA"/>
</dbReference>
<organism evidence="1 2">
    <name type="scientific">Kribbella steppae</name>
    <dbReference type="NCBI Taxonomy" id="2512223"/>
    <lineage>
        <taxon>Bacteria</taxon>
        <taxon>Bacillati</taxon>
        <taxon>Actinomycetota</taxon>
        <taxon>Actinomycetes</taxon>
        <taxon>Propionibacteriales</taxon>
        <taxon>Kribbellaceae</taxon>
        <taxon>Kribbella</taxon>
    </lineage>
</organism>
<dbReference type="AlphaFoldDB" id="A0A4R2GWU1"/>
<proteinExistence type="predicted"/>
<accession>A0A4R2GWU1</accession>